<proteinExistence type="predicted"/>
<dbReference type="Proteomes" id="UP000063718">
    <property type="component" value="Unassembled WGS sequence"/>
</dbReference>
<protein>
    <submittedName>
        <fullName evidence="1">Uncharacterized protein</fullName>
    </submittedName>
</protein>
<dbReference type="AlphaFoldDB" id="A0A0S6UCA9"/>
<name>A0A0S6UCA9_NEOTH</name>
<reference evidence="1" key="1">
    <citation type="journal article" date="2014" name="Gene">
        <title>Genome-guided analysis of transformation efficiency and carbon dioxide assimilation by Moorella thermoacetica Y72.</title>
        <authorList>
            <person name="Tsukahara K."/>
            <person name="Kita A."/>
            <person name="Nakashimada Y."/>
            <person name="Hoshino T."/>
            <person name="Murakami K."/>
        </authorList>
    </citation>
    <scope>NUCLEOTIDE SEQUENCE [LARGE SCALE GENOMIC DNA]</scope>
    <source>
        <strain evidence="1">Y72</strain>
    </source>
</reference>
<evidence type="ECO:0000313" key="1">
    <source>
        <dbReference type="EMBL" id="GAF25212.1"/>
    </source>
</evidence>
<gene>
    <name evidence="1" type="ORF">MTY_0542</name>
</gene>
<dbReference type="EMBL" id="DF238840">
    <property type="protein sequence ID" value="GAF25212.1"/>
    <property type="molecule type" value="Genomic_DNA"/>
</dbReference>
<accession>A0A0S6UCA9</accession>
<sequence length="38" mass="4154">MMDECIISISLKAKIIGAARSCPRFTATSLFSFDQPGF</sequence>
<organism evidence="1">
    <name type="scientific">Moorella thermoacetica Y72</name>
    <dbReference type="NCBI Taxonomy" id="1325331"/>
    <lineage>
        <taxon>Bacteria</taxon>
        <taxon>Bacillati</taxon>
        <taxon>Bacillota</taxon>
        <taxon>Clostridia</taxon>
        <taxon>Neomoorellales</taxon>
        <taxon>Neomoorellaceae</taxon>
        <taxon>Neomoorella</taxon>
    </lineage>
</organism>